<dbReference type="HOGENOM" id="CLU_782858_0_0_7"/>
<dbReference type="RefSeq" id="WP_013449968.1">
    <property type="nucleotide sequence ID" value="NC_014755.1"/>
</dbReference>
<reference evidence="1 2" key="1">
    <citation type="journal article" date="2012" name="Stand. Genomic Sci.">
        <title>Complete genome sequence of the sulfur compounds oxidizing chemolithoautotroph Sulfuricurvum kujiense type strain (YK-1(T)).</title>
        <authorList>
            <person name="Han C."/>
            <person name="Kotsyurbenko O."/>
            <person name="Chertkov O."/>
            <person name="Held B."/>
            <person name="Lapidus A."/>
            <person name="Nolan M."/>
            <person name="Lucas S."/>
            <person name="Hammon N."/>
            <person name="Deshpande S."/>
            <person name="Cheng J.F."/>
            <person name="Tapia R."/>
            <person name="Goodwin L.A."/>
            <person name="Pitluck S."/>
            <person name="Liolios K."/>
            <person name="Pagani I."/>
            <person name="Ivanova N."/>
            <person name="Mavromatis K."/>
            <person name="Mikhailova N."/>
            <person name="Pati A."/>
            <person name="Chen A."/>
            <person name="Palaniappan K."/>
            <person name="Land M."/>
            <person name="Hauser L."/>
            <person name="Chang Y.J."/>
            <person name="Jeffries C.D."/>
            <person name="Brambilla E.M."/>
            <person name="Rohde M."/>
            <person name="Spring S."/>
            <person name="Sikorski J."/>
            <person name="Goker M."/>
            <person name="Woyke T."/>
            <person name="Bristow J."/>
            <person name="Eisen J.A."/>
            <person name="Markowitz V."/>
            <person name="Hugenholtz P."/>
            <person name="Kyrpides N.C."/>
            <person name="Klenk H.P."/>
            <person name="Detter J.C."/>
        </authorList>
    </citation>
    <scope>NUCLEOTIDE SEQUENCE [LARGE SCALE GENOMIC DNA]</scope>
    <source>
        <strain evidence="2">ATCC BAA-921 / DSM 16994 / JCM 11577 / YK-1</strain>
    </source>
</reference>
<organism evidence="1 2">
    <name type="scientific">Sulfuricurvum kujiense (strain ATCC BAA-921 / DSM 16994 / JCM 11577 / YK-1)</name>
    <dbReference type="NCBI Taxonomy" id="709032"/>
    <lineage>
        <taxon>Bacteria</taxon>
        <taxon>Pseudomonadati</taxon>
        <taxon>Campylobacterota</taxon>
        <taxon>Epsilonproteobacteria</taxon>
        <taxon>Campylobacterales</taxon>
        <taxon>Sulfurimonadaceae</taxon>
        <taxon>Sulfuricurvum</taxon>
    </lineage>
</organism>
<accession>E4U3U0</accession>
<dbReference type="Proteomes" id="UP000008721">
    <property type="component" value="Plasmid pSULKU02"/>
</dbReference>
<evidence type="ECO:0000313" key="1">
    <source>
        <dbReference type="EMBL" id="ADR35356.1"/>
    </source>
</evidence>
<dbReference type="AlphaFoldDB" id="E4U3U0"/>
<proteinExistence type="predicted"/>
<dbReference type="EMBL" id="CP002357">
    <property type="protein sequence ID" value="ADR35356.1"/>
    <property type="molecule type" value="Genomic_DNA"/>
</dbReference>
<keyword evidence="2" id="KW-1185">Reference proteome</keyword>
<geneLocation type="plasmid" evidence="1 2">
    <name>pSULKU02</name>
</geneLocation>
<name>E4U3U0_SULKY</name>
<keyword evidence="1" id="KW-0614">Plasmid</keyword>
<protein>
    <submittedName>
        <fullName evidence="1">Uncharacterized protein</fullName>
    </submittedName>
</protein>
<sequence>MRDEIKQAILSKNSFLIYGYDQGYNIDIFNELTEGLESRHNEIFYFDMVSYGVKPNFKKELNRVPQQYNLFEFFKEKEISKIHFDRYIQDICDCLHAELFDTKVDGQIYLKHLLEAVYQSDDRTTFDVDELIKLLGNIINTPKSRIGNKFFKTLDQLDSLKSKYPDDYFTDSDFDKLAKDARLLLEQYLFEDPSKRNYSDVVLKWSNYDLGVKYFTKLLERMNIPLLKKFSNVPKTVHGKINHFQIDHYTMRCNYLGMVLSSIVRKLKIYDSSNKPLIIINGKQKDLFKSVSMDIEELFHHCRVCFIISSIEELDARVNSFVDVKICSDKHKNLSLQDTFMEKRIENNYSVYYD</sequence>
<dbReference type="KEGG" id="sku:Sulku_2706"/>
<evidence type="ECO:0000313" key="2">
    <source>
        <dbReference type="Proteomes" id="UP000008721"/>
    </source>
</evidence>
<gene>
    <name evidence="1" type="ordered locus">Sulku_2706</name>
</gene>